<dbReference type="AlphaFoldDB" id="A0AAF0QTX0"/>
<dbReference type="PANTHER" id="PTHR33180:SF31">
    <property type="entry name" value="POLYPROTEIN PROTEIN"/>
    <property type="match status" value="1"/>
</dbReference>
<gene>
    <name evidence="3" type="ORF">MTR67_022741</name>
</gene>
<feature type="compositionally biased region" description="Low complexity" evidence="1">
    <location>
        <begin position="151"/>
        <end position="168"/>
    </location>
</feature>
<evidence type="ECO:0000259" key="2">
    <source>
        <dbReference type="Pfam" id="PF20167"/>
    </source>
</evidence>
<dbReference type="InterPro" id="IPR046796">
    <property type="entry name" value="Transposase_32_dom"/>
</dbReference>
<keyword evidence="4" id="KW-1185">Reference proteome</keyword>
<dbReference type="Pfam" id="PF20167">
    <property type="entry name" value="Transposase_32"/>
    <property type="match status" value="1"/>
</dbReference>
<sequence length="181" mass="20468">MDFMHYYIYKVQKKTLDDLKGWLALLISDTTPRWIEAGMSIEKRDLSVAAIYWFGFISSTIMPSHNESIPWHPKAECLGCIMDIEHEMAMRAKQRQTSLPFSIFITKLCRWARVPIVAKMDVEVTPTSSTYIRRIEAEYLRDKAILPPQASEPTGTSGPSTFSSPGSSIVHHPSTVDVAAF</sequence>
<feature type="domain" description="Putative plant transposon protein" evidence="2">
    <location>
        <begin position="5"/>
        <end position="115"/>
    </location>
</feature>
<dbReference type="Proteomes" id="UP001234989">
    <property type="component" value="Chromosome 5"/>
</dbReference>
<accession>A0AAF0QTX0</accession>
<evidence type="ECO:0000313" key="3">
    <source>
        <dbReference type="EMBL" id="WMV29356.1"/>
    </source>
</evidence>
<evidence type="ECO:0000313" key="4">
    <source>
        <dbReference type="Proteomes" id="UP001234989"/>
    </source>
</evidence>
<feature type="region of interest" description="Disordered" evidence="1">
    <location>
        <begin position="146"/>
        <end position="181"/>
    </location>
</feature>
<evidence type="ECO:0000256" key="1">
    <source>
        <dbReference type="SAM" id="MobiDB-lite"/>
    </source>
</evidence>
<reference evidence="3" key="1">
    <citation type="submission" date="2023-08" db="EMBL/GenBank/DDBJ databases">
        <title>A de novo genome assembly of Solanum verrucosum Schlechtendal, a Mexican diploid species geographically isolated from the other diploid A-genome species in potato relatives.</title>
        <authorList>
            <person name="Hosaka K."/>
        </authorList>
    </citation>
    <scope>NUCLEOTIDE SEQUENCE</scope>
    <source>
        <tissue evidence="3">Young leaves</tissue>
    </source>
</reference>
<name>A0AAF0QTX0_SOLVR</name>
<proteinExistence type="predicted"/>
<dbReference type="EMBL" id="CP133616">
    <property type="protein sequence ID" value="WMV29356.1"/>
    <property type="molecule type" value="Genomic_DNA"/>
</dbReference>
<organism evidence="3 4">
    <name type="scientific">Solanum verrucosum</name>
    <dbReference type="NCBI Taxonomy" id="315347"/>
    <lineage>
        <taxon>Eukaryota</taxon>
        <taxon>Viridiplantae</taxon>
        <taxon>Streptophyta</taxon>
        <taxon>Embryophyta</taxon>
        <taxon>Tracheophyta</taxon>
        <taxon>Spermatophyta</taxon>
        <taxon>Magnoliopsida</taxon>
        <taxon>eudicotyledons</taxon>
        <taxon>Gunneridae</taxon>
        <taxon>Pentapetalae</taxon>
        <taxon>asterids</taxon>
        <taxon>lamiids</taxon>
        <taxon>Solanales</taxon>
        <taxon>Solanaceae</taxon>
        <taxon>Solanoideae</taxon>
        <taxon>Solaneae</taxon>
        <taxon>Solanum</taxon>
    </lineage>
</organism>
<dbReference type="PANTHER" id="PTHR33180">
    <property type="entry name" value="PHOTOSYSTEM II CP43 REACTION CENTER PROTEIN"/>
    <property type="match status" value="1"/>
</dbReference>
<protein>
    <recommendedName>
        <fullName evidence="2">Putative plant transposon protein domain-containing protein</fullName>
    </recommendedName>
</protein>